<name>A0A803T1N5_ANOCA</name>
<evidence type="ECO:0000313" key="2">
    <source>
        <dbReference type="Proteomes" id="UP000001646"/>
    </source>
</evidence>
<reference evidence="1" key="2">
    <citation type="submission" date="2025-08" db="UniProtKB">
        <authorList>
            <consortium name="Ensembl"/>
        </authorList>
    </citation>
    <scope>IDENTIFICATION</scope>
</reference>
<accession>A0A803T1N5</accession>
<dbReference type="GeneTree" id="ENSGT01040000244509"/>
<proteinExistence type="predicted"/>
<reference evidence="1" key="3">
    <citation type="submission" date="2025-09" db="UniProtKB">
        <authorList>
            <consortium name="Ensembl"/>
        </authorList>
    </citation>
    <scope>IDENTIFICATION</scope>
</reference>
<evidence type="ECO:0000313" key="1">
    <source>
        <dbReference type="Ensembl" id="ENSACAP00000029125.1"/>
    </source>
</evidence>
<protein>
    <submittedName>
        <fullName evidence="1">Uncharacterized protein</fullName>
    </submittedName>
</protein>
<sequence>ASLEDLPVLLEYASINQVLLQMPMGMEKKEEPVSLRKSNPSLHHCCFCAGAIWPPFSPSSMSLLFFPFLCMLEGDRVRSPPPKKKQSSCGRLFYIPAASFHHTIKIFYKSDKLRLKGISFLTFV</sequence>
<organism evidence="1 2">
    <name type="scientific">Anolis carolinensis</name>
    <name type="common">Green anole</name>
    <name type="synonym">American chameleon</name>
    <dbReference type="NCBI Taxonomy" id="28377"/>
    <lineage>
        <taxon>Eukaryota</taxon>
        <taxon>Metazoa</taxon>
        <taxon>Chordata</taxon>
        <taxon>Craniata</taxon>
        <taxon>Vertebrata</taxon>
        <taxon>Euteleostomi</taxon>
        <taxon>Lepidosauria</taxon>
        <taxon>Squamata</taxon>
        <taxon>Bifurcata</taxon>
        <taxon>Unidentata</taxon>
        <taxon>Episquamata</taxon>
        <taxon>Toxicofera</taxon>
        <taxon>Iguania</taxon>
        <taxon>Dactyloidae</taxon>
        <taxon>Anolis</taxon>
    </lineage>
</organism>
<reference evidence="1 2" key="1">
    <citation type="submission" date="2009-12" db="EMBL/GenBank/DDBJ databases">
        <title>The Genome Sequence of Anolis carolinensis (Green Anole Lizard).</title>
        <authorList>
            <consortium name="The Genome Sequencing Platform"/>
            <person name="Di Palma F."/>
            <person name="Alfoldi J."/>
            <person name="Heiman D."/>
            <person name="Young S."/>
            <person name="Grabherr M."/>
            <person name="Johnson J."/>
            <person name="Lander E.S."/>
            <person name="Lindblad-Toh K."/>
        </authorList>
    </citation>
    <scope>NUCLEOTIDE SEQUENCE [LARGE SCALE GENOMIC DNA]</scope>
    <source>
        <strain evidence="1 2">JBL SC #1</strain>
    </source>
</reference>
<dbReference type="AlphaFoldDB" id="A0A803T1N5"/>
<dbReference type="Ensembl" id="ENSACAT00000043911.1">
    <property type="protein sequence ID" value="ENSACAP00000029125.1"/>
    <property type="gene ID" value="ENSACAG00000040693.1"/>
</dbReference>
<keyword evidence="2" id="KW-1185">Reference proteome</keyword>
<dbReference type="Proteomes" id="UP000001646">
    <property type="component" value="Chromosome 2"/>
</dbReference>
<dbReference type="InParanoid" id="A0A803T1N5"/>